<reference evidence="3" key="1">
    <citation type="submission" date="2015-03" db="EMBL/GenBank/DDBJ databases">
        <authorList>
            <person name="Wibberg D."/>
        </authorList>
    </citation>
    <scope>NUCLEOTIDE SEQUENCE [LARGE SCALE GENOMIC DNA]</scope>
</reference>
<dbReference type="PANTHER" id="PTHR40469">
    <property type="entry name" value="SECRETED GLYCOSYL HYDROLASE"/>
    <property type="match status" value="1"/>
</dbReference>
<dbReference type="InterPro" id="IPR029062">
    <property type="entry name" value="Class_I_gatase-like"/>
</dbReference>
<dbReference type="AlphaFoldDB" id="A0A0E4CUH9"/>
<gene>
    <name evidence="2" type="ORF">PRIO_0668</name>
</gene>
<proteinExistence type="predicted"/>
<evidence type="ECO:0000259" key="1">
    <source>
        <dbReference type="Pfam" id="PF06283"/>
    </source>
</evidence>
<evidence type="ECO:0000313" key="2">
    <source>
        <dbReference type="EMBL" id="CQR52152.1"/>
    </source>
</evidence>
<dbReference type="EMBL" id="LN831776">
    <property type="protein sequence ID" value="CQR52152.1"/>
    <property type="molecule type" value="Genomic_DNA"/>
</dbReference>
<dbReference type="Proteomes" id="UP000033163">
    <property type="component" value="Chromosome I"/>
</dbReference>
<dbReference type="Gene3D" id="3.40.50.880">
    <property type="match status" value="1"/>
</dbReference>
<dbReference type="PANTHER" id="PTHR40469:SF2">
    <property type="entry name" value="GALACTOSE-BINDING DOMAIN-LIKE SUPERFAMILY PROTEIN"/>
    <property type="match status" value="1"/>
</dbReference>
<dbReference type="PATRIC" id="fig|1073571.4.peg.692"/>
<name>A0A0E4CUH9_9BACL</name>
<dbReference type="STRING" id="483937.AMQ84_14960"/>
<protein>
    <recommendedName>
        <fullName evidence="1">ThuA-like domain-containing protein</fullName>
    </recommendedName>
</protein>
<dbReference type="KEGG" id="pri:PRIO_0668"/>
<accession>A0A0E4CUH9</accession>
<dbReference type="SUPFAM" id="SSF52317">
    <property type="entry name" value="Class I glutamine amidotransferase-like"/>
    <property type="match status" value="1"/>
</dbReference>
<feature type="domain" description="ThuA-like" evidence="1">
    <location>
        <begin position="28"/>
        <end position="209"/>
    </location>
</feature>
<evidence type="ECO:0000313" key="3">
    <source>
        <dbReference type="Proteomes" id="UP000033163"/>
    </source>
</evidence>
<organism evidence="2 3">
    <name type="scientific">Paenibacillus riograndensis SBR5</name>
    <dbReference type="NCBI Taxonomy" id="1073571"/>
    <lineage>
        <taxon>Bacteria</taxon>
        <taxon>Bacillati</taxon>
        <taxon>Bacillota</taxon>
        <taxon>Bacilli</taxon>
        <taxon>Bacillales</taxon>
        <taxon>Paenibacillaceae</taxon>
        <taxon>Paenibacillus</taxon>
        <taxon>Paenibacillus sonchi group</taxon>
    </lineage>
</organism>
<dbReference type="InterPro" id="IPR029010">
    <property type="entry name" value="ThuA-like"/>
</dbReference>
<dbReference type="HOGENOM" id="CLU_100195_0_0_9"/>
<dbReference type="Pfam" id="PF06283">
    <property type="entry name" value="ThuA"/>
    <property type="match status" value="1"/>
</dbReference>
<sequence length="213" mass="23722">MKMGELKALALGSYTEVKYHPFAGVDRVFEELLGEELQVQSTEDYSLLSKDSLSEYKLVIAYTEFSDHKIPPEQSGGFLSYVASGGGLLVVHNGISLQRNQELGVMLGGHFTHHPAYTSLQMTVPATGHPIMEGITDFVMEDEPYYFDMQPHFETTILAEYPHGGAMRPAAWCHEFGQGRVVYLMPGHHLPSFSVEPFRKMIKRGGLWAAGLL</sequence>